<keyword evidence="3" id="KW-1185">Reference proteome</keyword>
<name>A2ERP6_TRIV3</name>
<organism evidence="2 3">
    <name type="scientific">Trichomonas vaginalis (strain ATCC PRA-98 / G3)</name>
    <dbReference type="NCBI Taxonomy" id="412133"/>
    <lineage>
        <taxon>Eukaryota</taxon>
        <taxon>Metamonada</taxon>
        <taxon>Parabasalia</taxon>
        <taxon>Trichomonadida</taxon>
        <taxon>Trichomonadidae</taxon>
        <taxon>Trichomonas</taxon>
    </lineage>
</organism>
<dbReference type="EMBL" id="DS113468">
    <property type="protein sequence ID" value="EAY04698.1"/>
    <property type="molecule type" value="Genomic_DNA"/>
</dbReference>
<evidence type="ECO:0000313" key="2">
    <source>
        <dbReference type="EMBL" id="EAY04698.1"/>
    </source>
</evidence>
<accession>A2ERP6</accession>
<protein>
    <submittedName>
        <fullName evidence="2">Uncharacterized protein</fullName>
    </submittedName>
</protein>
<dbReference type="Proteomes" id="UP000001542">
    <property type="component" value="Unassembled WGS sequence"/>
</dbReference>
<dbReference type="InParanoid" id="A2ERP6"/>
<evidence type="ECO:0000313" key="3">
    <source>
        <dbReference type="Proteomes" id="UP000001542"/>
    </source>
</evidence>
<dbReference type="RefSeq" id="XP_001316921.1">
    <property type="nucleotide sequence ID" value="XM_001316886.1"/>
</dbReference>
<evidence type="ECO:0000256" key="1">
    <source>
        <dbReference type="SAM" id="MobiDB-lite"/>
    </source>
</evidence>
<feature type="region of interest" description="Disordered" evidence="1">
    <location>
        <begin position="62"/>
        <end position="89"/>
    </location>
</feature>
<dbReference type="VEuPathDB" id="TrichDB:TVAGG3_0344730"/>
<gene>
    <name evidence="2" type="ORF">TVAG_474960</name>
</gene>
<sequence>MGPSKHIFKIINKKRIKIVENPIVKYNHSCKYTLYKMQDTIYSSNQINKLITSIKKTNEMLHESEIEQESQEKNDLSYDINFDPYAEYD</sequence>
<proteinExistence type="predicted"/>
<reference evidence="2" key="1">
    <citation type="submission" date="2006-10" db="EMBL/GenBank/DDBJ databases">
        <authorList>
            <person name="Amadeo P."/>
            <person name="Zhao Q."/>
            <person name="Wortman J."/>
            <person name="Fraser-Liggett C."/>
            <person name="Carlton J."/>
        </authorList>
    </citation>
    <scope>NUCLEOTIDE SEQUENCE</scope>
    <source>
        <strain evidence="2">G3</strain>
    </source>
</reference>
<dbReference type="AlphaFoldDB" id="A2ERP6"/>
<feature type="compositionally biased region" description="Basic and acidic residues" evidence="1">
    <location>
        <begin position="62"/>
        <end position="76"/>
    </location>
</feature>
<reference evidence="2" key="2">
    <citation type="journal article" date="2007" name="Science">
        <title>Draft genome sequence of the sexually transmitted pathogen Trichomonas vaginalis.</title>
        <authorList>
            <person name="Carlton J.M."/>
            <person name="Hirt R.P."/>
            <person name="Silva J.C."/>
            <person name="Delcher A.L."/>
            <person name="Schatz M."/>
            <person name="Zhao Q."/>
            <person name="Wortman J.R."/>
            <person name="Bidwell S.L."/>
            <person name="Alsmark U.C.M."/>
            <person name="Besteiro S."/>
            <person name="Sicheritz-Ponten T."/>
            <person name="Noel C.J."/>
            <person name="Dacks J.B."/>
            <person name="Foster P.G."/>
            <person name="Simillion C."/>
            <person name="Van de Peer Y."/>
            <person name="Miranda-Saavedra D."/>
            <person name="Barton G.J."/>
            <person name="Westrop G.D."/>
            <person name="Mueller S."/>
            <person name="Dessi D."/>
            <person name="Fiori P.L."/>
            <person name="Ren Q."/>
            <person name="Paulsen I."/>
            <person name="Zhang H."/>
            <person name="Bastida-Corcuera F.D."/>
            <person name="Simoes-Barbosa A."/>
            <person name="Brown M.T."/>
            <person name="Hayes R.D."/>
            <person name="Mukherjee M."/>
            <person name="Okumura C.Y."/>
            <person name="Schneider R."/>
            <person name="Smith A.J."/>
            <person name="Vanacova S."/>
            <person name="Villalvazo M."/>
            <person name="Haas B.J."/>
            <person name="Pertea M."/>
            <person name="Feldblyum T.V."/>
            <person name="Utterback T.R."/>
            <person name="Shu C.L."/>
            <person name="Osoegawa K."/>
            <person name="de Jong P.J."/>
            <person name="Hrdy I."/>
            <person name="Horvathova L."/>
            <person name="Zubacova Z."/>
            <person name="Dolezal P."/>
            <person name="Malik S.B."/>
            <person name="Logsdon J.M. Jr."/>
            <person name="Henze K."/>
            <person name="Gupta A."/>
            <person name="Wang C.C."/>
            <person name="Dunne R.L."/>
            <person name="Upcroft J.A."/>
            <person name="Upcroft P."/>
            <person name="White O."/>
            <person name="Salzberg S.L."/>
            <person name="Tang P."/>
            <person name="Chiu C.-H."/>
            <person name="Lee Y.-S."/>
            <person name="Embley T.M."/>
            <person name="Coombs G.H."/>
            <person name="Mottram J.C."/>
            <person name="Tachezy J."/>
            <person name="Fraser-Liggett C.M."/>
            <person name="Johnson P.J."/>
        </authorList>
    </citation>
    <scope>NUCLEOTIDE SEQUENCE [LARGE SCALE GENOMIC DNA]</scope>
    <source>
        <strain evidence="2">G3</strain>
    </source>
</reference>
<dbReference type="VEuPathDB" id="TrichDB:TVAG_474960"/>
<dbReference type="KEGG" id="tva:4762561"/>